<reference evidence="1 2" key="1">
    <citation type="submission" date="2020-04" db="EMBL/GenBank/DDBJ databases">
        <authorList>
            <person name="Depoorter E."/>
        </authorList>
    </citation>
    <scope>NUCLEOTIDE SEQUENCE [LARGE SCALE GENOMIC DNA]</scope>
    <source>
        <strain evidence="1 2">BCC0217</strain>
    </source>
</reference>
<accession>A0A6J5J2N0</accession>
<organism evidence="1 2">
    <name type="scientific">Burkholderia aenigmatica</name>
    <dbReference type="NCBI Taxonomy" id="2015348"/>
    <lineage>
        <taxon>Bacteria</taxon>
        <taxon>Pseudomonadati</taxon>
        <taxon>Pseudomonadota</taxon>
        <taxon>Betaproteobacteria</taxon>
        <taxon>Burkholderiales</taxon>
        <taxon>Burkholderiaceae</taxon>
        <taxon>Burkholderia</taxon>
        <taxon>Burkholderia cepacia complex</taxon>
    </lineage>
</organism>
<proteinExistence type="predicted"/>
<name>A0A6J5J2N0_9BURK</name>
<dbReference type="Proteomes" id="UP000494301">
    <property type="component" value="Unassembled WGS sequence"/>
</dbReference>
<sequence>MLHARAGRPDADELAALNEVVGLAPDWKRRLGERARWLRTRSRAAS</sequence>
<dbReference type="EMBL" id="CABWIL020000012">
    <property type="protein sequence ID" value="CAB3965876.1"/>
    <property type="molecule type" value="Genomic_DNA"/>
</dbReference>
<dbReference type="AlphaFoldDB" id="A0A6J5J2N0"/>
<evidence type="ECO:0000313" key="2">
    <source>
        <dbReference type="Proteomes" id="UP000494301"/>
    </source>
</evidence>
<evidence type="ECO:0000313" key="1">
    <source>
        <dbReference type="EMBL" id="CAB3965876.1"/>
    </source>
</evidence>
<gene>
    <name evidence="1" type="ORF">BLA3211_03641</name>
</gene>
<protein>
    <submittedName>
        <fullName evidence="1">Uncharacterized protein</fullName>
    </submittedName>
</protein>